<dbReference type="EMBL" id="CAXAMN010005358">
    <property type="protein sequence ID" value="CAK9013454.1"/>
    <property type="molecule type" value="Genomic_DNA"/>
</dbReference>
<protein>
    <submittedName>
        <fullName evidence="2">Uncharacterized protein</fullName>
    </submittedName>
</protein>
<evidence type="ECO:0000313" key="2">
    <source>
        <dbReference type="EMBL" id="CAK9013454.1"/>
    </source>
</evidence>
<proteinExistence type="predicted"/>
<sequence>MRASEEEDDGPSGLRQVHCTCGVVCSRAVKAAMREVERAADRAEKTQLAQISERLLENTQVRRFLTAFEEQDWPDLLPCVASIGIQALSMHYGRAAQLSLSSLRTLAKWIERHRAWPSSLEILSRSGSPASARRQPTRAPSVMPDGLDDSAPPSARREVNLATPPTSCTVLKPALTGIRARAQIRGRSPPPQSAPWSPRSSPRASPAVATLPWPSRRDEAFQNTRCLQCETEHLPDSVFCRICGSHRDGPQSSRQDRAPMQDEWYQTLMSRLRRLGDQASPRERQAGEPVTFAQSARPMRSASREALSVKLRELGLERPDVPAIPFREPGFGASVLLNDLPDRALRRDGHSAAMANPRREVLSTIRSGVSL</sequence>
<evidence type="ECO:0000256" key="1">
    <source>
        <dbReference type="SAM" id="MobiDB-lite"/>
    </source>
</evidence>
<feature type="compositionally biased region" description="Low complexity" evidence="1">
    <location>
        <begin position="194"/>
        <end position="207"/>
    </location>
</feature>
<organism evidence="2 3">
    <name type="scientific">Durusdinium trenchii</name>
    <dbReference type="NCBI Taxonomy" id="1381693"/>
    <lineage>
        <taxon>Eukaryota</taxon>
        <taxon>Sar</taxon>
        <taxon>Alveolata</taxon>
        <taxon>Dinophyceae</taxon>
        <taxon>Suessiales</taxon>
        <taxon>Symbiodiniaceae</taxon>
        <taxon>Durusdinium</taxon>
    </lineage>
</organism>
<feature type="region of interest" description="Disordered" evidence="1">
    <location>
        <begin position="181"/>
        <end position="210"/>
    </location>
</feature>
<feature type="region of interest" description="Disordered" evidence="1">
    <location>
        <begin position="277"/>
        <end position="299"/>
    </location>
</feature>
<evidence type="ECO:0000313" key="3">
    <source>
        <dbReference type="Proteomes" id="UP001642484"/>
    </source>
</evidence>
<accession>A0ABP0JGC2</accession>
<feature type="compositionally biased region" description="Basic and acidic residues" evidence="1">
    <location>
        <begin position="277"/>
        <end position="286"/>
    </location>
</feature>
<dbReference type="Proteomes" id="UP001642484">
    <property type="component" value="Unassembled WGS sequence"/>
</dbReference>
<reference evidence="2 3" key="1">
    <citation type="submission" date="2024-02" db="EMBL/GenBank/DDBJ databases">
        <authorList>
            <person name="Chen Y."/>
            <person name="Shah S."/>
            <person name="Dougan E. K."/>
            <person name="Thang M."/>
            <person name="Chan C."/>
        </authorList>
    </citation>
    <scope>NUCLEOTIDE SEQUENCE [LARGE SCALE GENOMIC DNA]</scope>
</reference>
<gene>
    <name evidence="2" type="ORF">CCMP2556_LOCUS11284</name>
</gene>
<keyword evidence="3" id="KW-1185">Reference proteome</keyword>
<name>A0ABP0JGC2_9DINO</name>
<comment type="caution">
    <text evidence="2">The sequence shown here is derived from an EMBL/GenBank/DDBJ whole genome shotgun (WGS) entry which is preliminary data.</text>
</comment>
<feature type="region of interest" description="Disordered" evidence="1">
    <location>
        <begin position="124"/>
        <end position="163"/>
    </location>
</feature>